<sequence length="655" mass="73904">MKNLIRLVIAATLLFASQHLCAQYSHQICKDAAGDDVAGKTTVASPLEDAYDVHHVKFNLKVTNTTNAISGDVTTTASVVASSLGVYAFELDTAYTIDSIYINGTTATWTDTGSLHLVNLVSALPMGATFTAHIFYRNLHTFSFFSGNVGIRCNPTFYNLFQPTTFTISEAYHACKWWPCKQSLRDKIDSVDMWVTVPDSLMAGSNGKLLATISVAPGYKRYEWKERYPIDYYLISIAVANYVDYSYYMHFTGSTDSLLIQNFVYANMPIDTVERNAIDSIGLVVDYFSTLFGRYPFWKEKYGHCRVPYGGGMENQTMTSLGYFFSEIASHELAHQWFGDNVTCSTWGDITMNEGFASYCAFLADRHFYGHDATMYYLTNFHYFVNTTIPESVYRSDTSSETVIFNSTMVYDKGAAVIHMLRYILDDDATFFSILRSYQSVLAGRNASIDDLRQLTEIYTGSTVNGINVDTFFNQWFYEQGCPRYNVRWYQSGADVWVKLIQSTSVPASVAFFRTPIEIKLKSATGDTVIKVLNDQLNQVFHFNWDRTTDTVLLDPEKWVAYRLLAVGKDSTLTVPDLSALTITVSPNPTTNKWTVNNLPIGSDLMLTDINGKVLWKRHTEEENVNISANQYPTGVYILNITNCGSRIVFRLSKF</sequence>
<dbReference type="CDD" id="cd09603">
    <property type="entry name" value="M1_APN_like"/>
    <property type="match status" value="1"/>
</dbReference>
<keyword evidence="10" id="KW-0862">Zinc</keyword>
<gene>
    <name evidence="15" type="ORF">CJD36_011905</name>
</gene>
<evidence type="ECO:0000256" key="6">
    <source>
        <dbReference type="ARBA" id="ARBA00022438"/>
    </source>
</evidence>
<evidence type="ECO:0000259" key="13">
    <source>
        <dbReference type="Pfam" id="PF01433"/>
    </source>
</evidence>
<dbReference type="InterPro" id="IPR042097">
    <property type="entry name" value="Aminopeptidase_N-like_N_sf"/>
</dbReference>
<evidence type="ECO:0000313" key="15">
    <source>
        <dbReference type="EMBL" id="PQJ10669.1"/>
    </source>
</evidence>
<feature type="signal peptide" evidence="12">
    <location>
        <begin position="1"/>
        <end position="22"/>
    </location>
</feature>
<evidence type="ECO:0000256" key="11">
    <source>
        <dbReference type="ARBA" id="ARBA00023049"/>
    </source>
</evidence>
<evidence type="ECO:0000256" key="7">
    <source>
        <dbReference type="ARBA" id="ARBA00022670"/>
    </source>
</evidence>
<dbReference type="GO" id="GO:0006508">
    <property type="term" value="P:proteolysis"/>
    <property type="evidence" value="ECO:0007669"/>
    <property type="project" value="UniProtKB-KW"/>
</dbReference>
<dbReference type="EC" id="3.4.11.2" evidence="4"/>
<dbReference type="InterPro" id="IPR014782">
    <property type="entry name" value="Peptidase_M1_dom"/>
</dbReference>
<evidence type="ECO:0000256" key="8">
    <source>
        <dbReference type="ARBA" id="ARBA00022723"/>
    </source>
</evidence>
<comment type="similarity">
    <text evidence="3">Belongs to the peptidase M1 family.</text>
</comment>
<dbReference type="GO" id="GO:0008270">
    <property type="term" value="F:zinc ion binding"/>
    <property type="evidence" value="ECO:0007669"/>
    <property type="project" value="InterPro"/>
</dbReference>
<dbReference type="SUPFAM" id="SSF55486">
    <property type="entry name" value="Metalloproteases ('zincins'), catalytic domain"/>
    <property type="match status" value="1"/>
</dbReference>
<dbReference type="Pfam" id="PF01433">
    <property type="entry name" value="Peptidase_M1"/>
    <property type="match status" value="1"/>
</dbReference>
<evidence type="ECO:0000256" key="9">
    <source>
        <dbReference type="ARBA" id="ARBA00022801"/>
    </source>
</evidence>
<keyword evidence="12" id="KW-0732">Signal</keyword>
<dbReference type="PRINTS" id="PR00756">
    <property type="entry name" value="ALADIPTASE"/>
</dbReference>
<dbReference type="GO" id="GO:0005615">
    <property type="term" value="C:extracellular space"/>
    <property type="evidence" value="ECO:0007669"/>
    <property type="project" value="TreeGrafter"/>
</dbReference>
<evidence type="ECO:0000256" key="2">
    <source>
        <dbReference type="ARBA" id="ARBA00001947"/>
    </source>
</evidence>
<keyword evidence="11" id="KW-0482">Metalloprotease</keyword>
<dbReference type="GO" id="GO:0005737">
    <property type="term" value="C:cytoplasm"/>
    <property type="evidence" value="ECO:0007669"/>
    <property type="project" value="TreeGrafter"/>
</dbReference>
<dbReference type="Pfam" id="PF18962">
    <property type="entry name" value="Por_Secre_tail"/>
    <property type="match status" value="1"/>
</dbReference>
<dbReference type="InterPro" id="IPR050344">
    <property type="entry name" value="Peptidase_M1_aminopeptidases"/>
</dbReference>
<evidence type="ECO:0000256" key="1">
    <source>
        <dbReference type="ARBA" id="ARBA00000098"/>
    </source>
</evidence>
<dbReference type="GO" id="GO:0043171">
    <property type="term" value="P:peptide catabolic process"/>
    <property type="evidence" value="ECO:0007669"/>
    <property type="project" value="TreeGrafter"/>
</dbReference>
<dbReference type="Gene3D" id="2.60.40.1730">
    <property type="entry name" value="tricorn interacting facor f3 domain"/>
    <property type="match status" value="1"/>
</dbReference>
<dbReference type="GO" id="GO:0016285">
    <property type="term" value="F:alanyl aminopeptidase activity"/>
    <property type="evidence" value="ECO:0007669"/>
    <property type="project" value="UniProtKB-EC"/>
</dbReference>
<dbReference type="OrthoDB" id="100605at2"/>
<organism evidence="15 16">
    <name type="scientific">Flavipsychrobacter stenotrophus</name>
    <dbReference type="NCBI Taxonomy" id="2077091"/>
    <lineage>
        <taxon>Bacteria</taxon>
        <taxon>Pseudomonadati</taxon>
        <taxon>Bacteroidota</taxon>
        <taxon>Chitinophagia</taxon>
        <taxon>Chitinophagales</taxon>
        <taxon>Chitinophagaceae</taxon>
        <taxon>Flavipsychrobacter</taxon>
    </lineage>
</organism>
<proteinExistence type="inferred from homology"/>
<protein>
    <recommendedName>
        <fullName evidence="5">Aminopeptidase N</fullName>
        <ecNumber evidence="4">3.4.11.2</ecNumber>
    </recommendedName>
</protein>
<keyword evidence="16" id="KW-1185">Reference proteome</keyword>
<feature type="chain" id="PRO_5015529876" description="Aminopeptidase N" evidence="12">
    <location>
        <begin position="23"/>
        <end position="655"/>
    </location>
</feature>
<dbReference type="RefSeq" id="WP_105039397.1">
    <property type="nucleotide sequence ID" value="NZ_PPSL01000003.1"/>
</dbReference>
<dbReference type="GO" id="GO:0016020">
    <property type="term" value="C:membrane"/>
    <property type="evidence" value="ECO:0007669"/>
    <property type="project" value="TreeGrafter"/>
</dbReference>
<dbReference type="Proteomes" id="UP000239872">
    <property type="component" value="Unassembled WGS sequence"/>
</dbReference>
<accession>A0A2S7SUR9</accession>
<dbReference type="InterPro" id="IPR001930">
    <property type="entry name" value="Peptidase_M1"/>
</dbReference>
<dbReference type="EMBL" id="PPSL01000003">
    <property type="protein sequence ID" value="PQJ10669.1"/>
    <property type="molecule type" value="Genomic_DNA"/>
</dbReference>
<comment type="catalytic activity">
    <reaction evidence="1">
        <text>Release of an N-terminal amino acid, Xaa-|-Yaa- from a peptide, amide or arylamide. Xaa is preferably Ala, but may be most amino acids including Pro (slow action). When a terminal hydrophobic residue is followed by a prolyl residue, the two may be released as an intact Xaa-Pro dipeptide.</text>
        <dbReference type="EC" id="3.4.11.2"/>
    </reaction>
</comment>
<keyword evidence="7" id="KW-0645">Protease</keyword>
<dbReference type="PANTHER" id="PTHR11533">
    <property type="entry name" value="PROTEASE M1 ZINC METALLOPROTEASE"/>
    <property type="match status" value="1"/>
</dbReference>
<dbReference type="InterPro" id="IPR026444">
    <property type="entry name" value="Secre_tail"/>
</dbReference>
<evidence type="ECO:0000256" key="12">
    <source>
        <dbReference type="SAM" id="SignalP"/>
    </source>
</evidence>
<keyword evidence="6" id="KW-0031">Aminopeptidase</keyword>
<dbReference type="InterPro" id="IPR027268">
    <property type="entry name" value="Peptidase_M4/M1_CTD_sf"/>
</dbReference>
<name>A0A2S7SUR9_9BACT</name>
<evidence type="ECO:0000313" key="16">
    <source>
        <dbReference type="Proteomes" id="UP000239872"/>
    </source>
</evidence>
<dbReference type="SUPFAM" id="SSF63737">
    <property type="entry name" value="Leukotriene A4 hydrolase N-terminal domain"/>
    <property type="match status" value="1"/>
</dbReference>
<reference evidence="15 16" key="1">
    <citation type="submission" date="2018-01" db="EMBL/GenBank/DDBJ databases">
        <title>A novel member of the phylum Bacteroidetes isolated from glacier ice.</title>
        <authorList>
            <person name="Liu Q."/>
            <person name="Xin Y.-H."/>
        </authorList>
    </citation>
    <scope>NUCLEOTIDE SEQUENCE [LARGE SCALE GENOMIC DNA]</scope>
    <source>
        <strain evidence="15 16">RB1R16</strain>
    </source>
</reference>
<evidence type="ECO:0000256" key="3">
    <source>
        <dbReference type="ARBA" id="ARBA00010136"/>
    </source>
</evidence>
<dbReference type="PANTHER" id="PTHR11533:SF174">
    <property type="entry name" value="PUROMYCIN-SENSITIVE AMINOPEPTIDASE-RELATED"/>
    <property type="match status" value="1"/>
</dbReference>
<dbReference type="Gene3D" id="1.10.390.10">
    <property type="entry name" value="Neutral Protease Domain 2"/>
    <property type="match status" value="1"/>
</dbReference>
<dbReference type="NCBIfam" id="TIGR04183">
    <property type="entry name" value="Por_Secre_tail"/>
    <property type="match status" value="1"/>
</dbReference>
<dbReference type="GO" id="GO:0042277">
    <property type="term" value="F:peptide binding"/>
    <property type="evidence" value="ECO:0007669"/>
    <property type="project" value="TreeGrafter"/>
</dbReference>
<feature type="domain" description="Peptidase M1 membrane alanine aminopeptidase" evidence="13">
    <location>
        <begin position="327"/>
        <end position="476"/>
    </location>
</feature>
<evidence type="ECO:0000256" key="5">
    <source>
        <dbReference type="ARBA" id="ARBA00015611"/>
    </source>
</evidence>
<comment type="caution">
    <text evidence="15">The sequence shown here is derived from an EMBL/GenBank/DDBJ whole genome shotgun (WGS) entry which is preliminary data.</text>
</comment>
<keyword evidence="9" id="KW-0378">Hydrolase</keyword>
<comment type="cofactor">
    <cofactor evidence="2">
        <name>Zn(2+)</name>
        <dbReference type="ChEBI" id="CHEBI:29105"/>
    </cofactor>
</comment>
<feature type="domain" description="Secretion system C-terminal sorting" evidence="14">
    <location>
        <begin position="586"/>
        <end position="646"/>
    </location>
</feature>
<evidence type="ECO:0000256" key="10">
    <source>
        <dbReference type="ARBA" id="ARBA00022833"/>
    </source>
</evidence>
<dbReference type="AlphaFoldDB" id="A0A2S7SUR9"/>
<dbReference type="GO" id="GO:0070006">
    <property type="term" value="F:metalloaminopeptidase activity"/>
    <property type="evidence" value="ECO:0007669"/>
    <property type="project" value="TreeGrafter"/>
</dbReference>
<keyword evidence="8" id="KW-0479">Metal-binding</keyword>
<evidence type="ECO:0000256" key="4">
    <source>
        <dbReference type="ARBA" id="ARBA00012564"/>
    </source>
</evidence>
<evidence type="ECO:0000259" key="14">
    <source>
        <dbReference type="Pfam" id="PF18962"/>
    </source>
</evidence>